<sequence length="523" mass="58001">MSRFGAHVSHVYRESHLHLCRHPPSLDPPSNSKSNDCLVFSIFKLFTPFSMPGGIHPPLEVVLSWPAPNYINPETRGKGVLIVACIFGPLSTALLLARLWARIRIQRNTGLDDWLMVLALLPIIGVTVVVCLASEVYGFNRHVWDVDPKLYVAGRKIILTLEVVFCITAGLIKVSILLFYRRISSRTVTPSFRWATRISIAFVIGYSFAFALVPIFGCRPITAYWDQLAVQNLYNPAYKFSCFNEGADTFAAAVISAVQDAVTAALPSFLYWKLHIPVRQKIALFSIFAIGYFVVAIAAVRAYFSWHVFFDTYDVTYVGWDNCLWALLELHMGAMCANAPALKVFFNHFLRIDTLSSRSKRSKGSGVNTGSNKMIGSTTSGGSGRMEKLTFWKSHSKHGYMSEPYTDVSVDMHGGVQTSHARAHSKSITTDSVTFFNSTVDEDIEMGNWEAGREGHLTRDGSVEGSEVQALPPMVSQPTAVALSAATAKSRDQELHLFPGETGKKPAWQSSLVMRYDSYQTIG</sequence>
<keyword evidence="4 7" id="KW-0472">Membrane</keyword>
<dbReference type="EMBL" id="MCFA01000058">
    <property type="protein sequence ID" value="ORY11708.1"/>
    <property type="molecule type" value="Genomic_DNA"/>
</dbReference>
<evidence type="ECO:0000256" key="4">
    <source>
        <dbReference type="ARBA" id="ARBA00023136"/>
    </source>
</evidence>
<feature type="domain" description="Rhodopsin" evidence="8">
    <location>
        <begin position="97"/>
        <end position="347"/>
    </location>
</feature>
<dbReference type="InterPro" id="IPR049326">
    <property type="entry name" value="Rhodopsin_dom_fungi"/>
</dbReference>
<feature type="region of interest" description="Disordered" evidence="6">
    <location>
        <begin position="359"/>
        <end position="382"/>
    </location>
</feature>
<dbReference type="PANTHER" id="PTHR33048:SF129">
    <property type="entry name" value="INTEGRAL MEMBRANE PROTEIN-RELATED"/>
    <property type="match status" value="1"/>
</dbReference>
<protein>
    <recommendedName>
        <fullName evidence="8">Rhodopsin domain-containing protein</fullName>
    </recommendedName>
</protein>
<evidence type="ECO:0000256" key="1">
    <source>
        <dbReference type="ARBA" id="ARBA00004141"/>
    </source>
</evidence>
<feature type="transmembrane region" description="Helical" evidence="7">
    <location>
        <begin position="113"/>
        <end position="137"/>
    </location>
</feature>
<organism evidence="9 10">
    <name type="scientific">Clohesyomyces aquaticus</name>
    <dbReference type="NCBI Taxonomy" id="1231657"/>
    <lineage>
        <taxon>Eukaryota</taxon>
        <taxon>Fungi</taxon>
        <taxon>Dikarya</taxon>
        <taxon>Ascomycota</taxon>
        <taxon>Pezizomycotina</taxon>
        <taxon>Dothideomycetes</taxon>
        <taxon>Pleosporomycetidae</taxon>
        <taxon>Pleosporales</taxon>
        <taxon>Lindgomycetaceae</taxon>
        <taxon>Clohesyomyces</taxon>
    </lineage>
</organism>
<evidence type="ECO:0000313" key="10">
    <source>
        <dbReference type="Proteomes" id="UP000193144"/>
    </source>
</evidence>
<dbReference type="Proteomes" id="UP000193144">
    <property type="component" value="Unassembled WGS sequence"/>
</dbReference>
<dbReference type="Pfam" id="PF20684">
    <property type="entry name" value="Fung_rhodopsin"/>
    <property type="match status" value="1"/>
</dbReference>
<evidence type="ECO:0000256" key="6">
    <source>
        <dbReference type="SAM" id="MobiDB-lite"/>
    </source>
</evidence>
<dbReference type="InterPro" id="IPR052337">
    <property type="entry name" value="SAT4-like"/>
</dbReference>
<dbReference type="AlphaFoldDB" id="A0A1Y1ZNA6"/>
<accession>A0A1Y1ZNA6</accession>
<evidence type="ECO:0000259" key="8">
    <source>
        <dbReference type="Pfam" id="PF20684"/>
    </source>
</evidence>
<comment type="subcellular location">
    <subcellularLocation>
        <location evidence="1">Membrane</location>
        <topology evidence="1">Multi-pass membrane protein</topology>
    </subcellularLocation>
</comment>
<evidence type="ECO:0000313" key="9">
    <source>
        <dbReference type="EMBL" id="ORY11708.1"/>
    </source>
</evidence>
<evidence type="ECO:0000256" key="7">
    <source>
        <dbReference type="SAM" id="Phobius"/>
    </source>
</evidence>
<evidence type="ECO:0000256" key="5">
    <source>
        <dbReference type="ARBA" id="ARBA00038359"/>
    </source>
</evidence>
<comment type="similarity">
    <text evidence="5">Belongs to the SAT4 family.</text>
</comment>
<feature type="compositionally biased region" description="Polar residues" evidence="6">
    <location>
        <begin position="368"/>
        <end position="378"/>
    </location>
</feature>
<dbReference type="OrthoDB" id="5429740at2759"/>
<feature type="transmembrane region" description="Helical" evidence="7">
    <location>
        <begin position="157"/>
        <end position="180"/>
    </location>
</feature>
<keyword evidence="10" id="KW-1185">Reference proteome</keyword>
<keyword evidence="3 7" id="KW-1133">Transmembrane helix</keyword>
<feature type="transmembrane region" description="Helical" evidence="7">
    <location>
        <begin position="324"/>
        <end position="346"/>
    </location>
</feature>
<feature type="transmembrane region" description="Helical" evidence="7">
    <location>
        <begin position="282"/>
        <end position="304"/>
    </location>
</feature>
<comment type="caution">
    <text evidence="9">The sequence shown here is derived from an EMBL/GenBank/DDBJ whole genome shotgun (WGS) entry which is preliminary data.</text>
</comment>
<dbReference type="PANTHER" id="PTHR33048">
    <property type="entry name" value="PTH11-LIKE INTEGRAL MEMBRANE PROTEIN (AFU_ORTHOLOGUE AFUA_5G11245)"/>
    <property type="match status" value="1"/>
</dbReference>
<reference evidence="9 10" key="1">
    <citation type="submission" date="2016-07" db="EMBL/GenBank/DDBJ databases">
        <title>Pervasive Adenine N6-methylation of Active Genes in Fungi.</title>
        <authorList>
            <consortium name="DOE Joint Genome Institute"/>
            <person name="Mondo S.J."/>
            <person name="Dannebaum R.O."/>
            <person name="Kuo R.C."/>
            <person name="Labutti K."/>
            <person name="Haridas S."/>
            <person name="Kuo A."/>
            <person name="Salamov A."/>
            <person name="Ahrendt S.R."/>
            <person name="Lipzen A."/>
            <person name="Sullivan W."/>
            <person name="Andreopoulos W.B."/>
            <person name="Clum A."/>
            <person name="Lindquist E."/>
            <person name="Daum C."/>
            <person name="Ramamoorthy G.K."/>
            <person name="Gryganskyi A."/>
            <person name="Culley D."/>
            <person name="Magnuson J.K."/>
            <person name="James T.Y."/>
            <person name="O'Malley M.A."/>
            <person name="Stajich J.E."/>
            <person name="Spatafora J.W."/>
            <person name="Visel A."/>
            <person name="Grigoriev I.V."/>
        </authorList>
    </citation>
    <scope>NUCLEOTIDE SEQUENCE [LARGE SCALE GENOMIC DNA]</scope>
    <source>
        <strain evidence="9 10">CBS 115471</strain>
    </source>
</reference>
<feature type="transmembrane region" description="Helical" evidence="7">
    <location>
        <begin position="192"/>
        <end position="216"/>
    </location>
</feature>
<feature type="transmembrane region" description="Helical" evidence="7">
    <location>
        <begin position="80"/>
        <end position="101"/>
    </location>
</feature>
<dbReference type="STRING" id="1231657.A0A1Y1ZNA6"/>
<evidence type="ECO:0000256" key="2">
    <source>
        <dbReference type="ARBA" id="ARBA00022692"/>
    </source>
</evidence>
<gene>
    <name evidence="9" type="ORF">BCR34DRAFT_513451</name>
</gene>
<evidence type="ECO:0000256" key="3">
    <source>
        <dbReference type="ARBA" id="ARBA00022989"/>
    </source>
</evidence>
<name>A0A1Y1ZNA6_9PLEO</name>
<proteinExistence type="inferred from homology"/>
<keyword evidence="2 7" id="KW-0812">Transmembrane</keyword>
<dbReference type="GO" id="GO:0016020">
    <property type="term" value="C:membrane"/>
    <property type="evidence" value="ECO:0007669"/>
    <property type="project" value="UniProtKB-SubCell"/>
</dbReference>